<evidence type="ECO:0000256" key="2">
    <source>
        <dbReference type="ARBA" id="ARBA00022729"/>
    </source>
</evidence>
<evidence type="ECO:0000313" key="3">
    <source>
        <dbReference type="EMBL" id="TWX59330.1"/>
    </source>
</evidence>
<comment type="similarity">
    <text evidence="1">Belongs to the MlaA family.</text>
</comment>
<dbReference type="Proteomes" id="UP000321525">
    <property type="component" value="Unassembled WGS sequence"/>
</dbReference>
<dbReference type="GO" id="GO:0120010">
    <property type="term" value="P:intermembrane phospholipid transfer"/>
    <property type="evidence" value="ECO:0007669"/>
    <property type="project" value="TreeGrafter"/>
</dbReference>
<dbReference type="PANTHER" id="PTHR30035:SF3">
    <property type="entry name" value="INTERMEMBRANE PHOSPHOLIPID TRANSPORT SYSTEM LIPOPROTEIN MLAA"/>
    <property type="match status" value="1"/>
</dbReference>
<dbReference type="Proteomes" id="UP000321917">
    <property type="component" value="Unassembled WGS sequence"/>
</dbReference>
<evidence type="ECO:0000313" key="5">
    <source>
        <dbReference type="Proteomes" id="UP000321525"/>
    </source>
</evidence>
<dbReference type="PANTHER" id="PTHR30035">
    <property type="entry name" value="LIPOPROTEIN VACJ-RELATED"/>
    <property type="match status" value="1"/>
</dbReference>
<proteinExistence type="inferred from homology"/>
<dbReference type="PRINTS" id="PR01805">
    <property type="entry name" value="VACJLIPOPROT"/>
</dbReference>
<dbReference type="RefSeq" id="WP_146799525.1">
    <property type="nucleotide sequence ID" value="NZ_VOLP01000012.1"/>
</dbReference>
<dbReference type="AlphaFoldDB" id="A0A5C6Q8T1"/>
<name>A0A5C6Q8T1_9GAMM</name>
<keyword evidence="4" id="KW-0449">Lipoprotein</keyword>
<keyword evidence="2" id="KW-0732">Signal</keyword>
<sequence>MAFYNSLIKKSVIILVSLLSGCSSVPELENNVEAPRVKLSLAYEKIAVTNQYADPWEGFNRRMYYFNAKADQYLLLPVVAGYKAITPDLVEKAVSNFFKNLGEFAVFINALLQGKANVAVETFGRFVVNTTLGVFGVFDVATTIGLDEQNEDFGQTLGVWGVASGPYLVLPLLGPSSLRDATGAGIDMFALQTVIDELGVSGEEEILLSFLRSIDTRANLPFRYYASGSAFEYERLKVLYMKYREIQIAR</sequence>
<dbReference type="EMBL" id="VOLQ01000023">
    <property type="protein sequence ID" value="TWX65454.1"/>
    <property type="molecule type" value="Genomic_DNA"/>
</dbReference>
<protein>
    <submittedName>
        <fullName evidence="4">VacJ family lipoprotein</fullName>
    </submittedName>
</protein>
<evidence type="ECO:0000256" key="1">
    <source>
        <dbReference type="ARBA" id="ARBA00010634"/>
    </source>
</evidence>
<organism evidence="4 6">
    <name type="scientific">Colwellia hornerae</name>
    <dbReference type="NCBI Taxonomy" id="89402"/>
    <lineage>
        <taxon>Bacteria</taxon>
        <taxon>Pseudomonadati</taxon>
        <taxon>Pseudomonadota</taxon>
        <taxon>Gammaproteobacteria</taxon>
        <taxon>Alteromonadales</taxon>
        <taxon>Colwelliaceae</taxon>
        <taxon>Colwellia</taxon>
    </lineage>
</organism>
<dbReference type="InterPro" id="IPR007428">
    <property type="entry name" value="MlaA"/>
</dbReference>
<dbReference type="GO" id="GO:0016020">
    <property type="term" value="C:membrane"/>
    <property type="evidence" value="ECO:0007669"/>
    <property type="project" value="InterPro"/>
</dbReference>
<gene>
    <name evidence="3" type="ORF">ESZ26_10210</name>
    <name evidence="4" type="ORF">ESZ27_12300</name>
</gene>
<evidence type="ECO:0000313" key="6">
    <source>
        <dbReference type="Proteomes" id="UP000321917"/>
    </source>
</evidence>
<accession>A0A5C6Q8T1</accession>
<dbReference type="EMBL" id="VOLR01000012">
    <property type="protein sequence ID" value="TWX59330.1"/>
    <property type="molecule type" value="Genomic_DNA"/>
</dbReference>
<reference evidence="4 6" key="1">
    <citation type="submission" date="2019-07" db="EMBL/GenBank/DDBJ databases">
        <title>Genomes of sea-ice associated Colwellia species.</title>
        <authorList>
            <person name="Bowman J.P."/>
        </authorList>
    </citation>
    <scope>NUCLEOTIDE SEQUENCE [LARGE SCALE GENOMIC DNA]</scope>
    <source>
        <strain evidence="3 5">ACAM 607</strain>
        <strain evidence="4 6">IC036</strain>
    </source>
</reference>
<dbReference type="Pfam" id="PF04333">
    <property type="entry name" value="MlaA"/>
    <property type="match status" value="1"/>
</dbReference>
<dbReference type="OrthoDB" id="9785326at2"/>
<comment type="caution">
    <text evidence="4">The sequence shown here is derived from an EMBL/GenBank/DDBJ whole genome shotgun (WGS) entry which is preliminary data.</text>
</comment>
<evidence type="ECO:0000313" key="4">
    <source>
        <dbReference type="EMBL" id="TWX65454.1"/>
    </source>
</evidence>
<keyword evidence="5" id="KW-1185">Reference proteome</keyword>